<feature type="transmembrane region" description="Helical" evidence="6">
    <location>
        <begin position="384"/>
        <end position="401"/>
    </location>
</feature>
<dbReference type="AlphaFoldDB" id="A0A1S2N4X4"/>
<keyword evidence="4 6" id="KW-1133">Transmembrane helix</keyword>
<keyword evidence="5 6" id="KW-0472">Membrane</keyword>
<feature type="transmembrane region" description="Helical" evidence="6">
    <location>
        <begin position="748"/>
        <end position="768"/>
    </location>
</feature>
<evidence type="ECO:0000256" key="1">
    <source>
        <dbReference type="ARBA" id="ARBA00004141"/>
    </source>
</evidence>
<organism evidence="7 8">
    <name type="scientific">Massilia timonae</name>
    <dbReference type="NCBI Taxonomy" id="47229"/>
    <lineage>
        <taxon>Bacteria</taxon>
        <taxon>Pseudomonadati</taxon>
        <taxon>Pseudomonadota</taxon>
        <taxon>Betaproteobacteria</taxon>
        <taxon>Burkholderiales</taxon>
        <taxon>Oxalobacteraceae</taxon>
        <taxon>Telluria group</taxon>
        <taxon>Massilia</taxon>
    </lineage>
</organism>
<dbReference type="RefSeq" id="WP_071363133.1">
    <property type="nucleotide sequence ID" value="NZ_JRYB01000001.1"/>
</dbReference>
<accession>A0A1S2N4X4</accession>
<proteinExistence type="predicted"/>
<dbReference type="GO" id="GO:0005886">
    <property type="term" value="C:plasma membrane"/>
    <property type="evidence" value="ECO:0007669"/>
    <property type="project" value="TreeGrafter"/>
</dbReference>
<evidence type="ECO:0000256" key="3">
    <source>
        <dbReference type="ARBA" id="ARBA00022960"/>
    </source>
</evidence>
<feature type="transmembrane region" description="Helical" evidence="6">
    <location>
        <begin position="511"/>
        <end position="530"/>
    </location>
</feature>
<feature type="transmembrane region" description="Helical" evidence="6">
    <location>
        <begin position="421"/>
        <end position="438"/>
    </location>
</feature>
<comment type="subcellular location">
    <subcellularLocation>
        <location evidence="1">Membrane</location>
        <topology evidence="1">Multi-pass membrane protein</topology>
    </subcellularLocation>
</comment>
<comment type="caution">
    <text evidence="7">The sequence shown here is derived from an EMBL/GenBank/DDBJ whole genome shotgun (WGS) entry which is preliminary data.</text>
</comment>
<evidence type="ECO:0000256" key="4">
    <source>
        <dbReference type="ARBA" id="ARBA00022989"/>
    </source>
</evidence>
<evidence type="ECO:0000256" key="6">
    <source>
        <dbReference type="SAM" id="Phobius"/>
    </source>
</evidence>
<feature type="transmembrane region" description="Helical" evidence="6">
    <location>
        <begin position="665"/>
        <end position="686"/>
    </location>
</feature>
<name>A0A1S2N4X4_9BURK</name>
<feature type="transmembrane region" description="Helical" evidence="6">
    <location>
        <begin position="450"/>
        <end position="470"/>
    </location>
</feature>
<dbReference type="EMBL" id="JRYB01000001">
    <property type="protein sequence ID" value="OIJ40131.1"/>
    <property type="molecule type" value="Genomic_DNA"/>
</dbReference>
<dbReference type="GO" id="GO:0032153">
    <property type="term" value="C:cell division site"/>
    <property type="evidence" value="ECO:0007669"/>
    <property type="project" value="TreeGrafter"/>
</dbReference>
<reference evidence="7 8" key="1">
    <citation type="submission" date="2014-10" db="EMBL/GenBank/DDBJ databases">
        <authorList>
            <person name="Seo M.-J."/>
            <person name="Seok Y.J."/>
            <person name="Cha I.-T."/>
        </authorList>
    </citation>
    <scope>NUCLEOTIDE SEQUENCE [LARGE SCALE GENOMIC DNA]</scope>
    <source>
        <strain evidence="7 8">NEU</strain>
    </source>
</reference>
<dbReference type="Pfam" id="PF01098">
    <property type="entry name" value="FTSW_RODA_SPOVE"/>
    <property type="match status" value="1"/>
</dbReference>
<dbReference type="GO" id="GO:0051301">
    <property type="term" value="P:cell division"/>
    <property type="evidence" value="ECO:0007669"/>
    <property type="project" value="InterPro"/>
</dbReference>
<feature type="transmembrane region" description="Helical" evidence="6">
    <location>
        <begin position="536"/>
        <end position="554"/>
    </location>
</feature>
<feature type="transmembrane region" description="Helical" evidence="6">
    <location>
        <begin position="482"/>
        <end position="499"/>
    </location>
</feature>
<feature type="transmembrane region" description="Helical" evidence="6">
    <location>
        <begin position="333"/>
        <end position="351"/>
    </location>
</feature>
<feature type="transmembrane region" description="Helical" evidence="6">
    <location>
        <begin position="561"/>
        <end position="580"/>
    </location>
</feature>
<dbReference type="PANTHER" id="PTHR30474">
    <property type="entry name" value="CELL CYCLE PROTEIN"/>
    <property type="match status" value="1"/>
</dbReference>
<gene>
    <name evidence="7" type="ORF">LO55_4473</name>
</gene>
<dbReference type="GO" id="GO:0015648">
    <property type="term" value="F:lipid-linked peptidoglycan transporter activity"/>
    <property type="evidence" value="ECO:0007669"/>
    <property type="project" value="TreeGrafter"/>
</dbReference>
<keyword evidence="2 6" id="KW-0812">Transmembrane</keyword>
<feature type="transmembrane region" description="Helical" evidence="6">
    <location>
        <begin position="707"/>
        <end position="728"/>
    </location>
</feature>
<evidence type="ECO:0000313" key="8">
    <source>
        <dbReference type="Proteomes" id="UP000180246"/>
    </source>
</evidence>
<keyword evidence="3" id="KW-0133">Cell shape</keyword>
<evidence type="ECO:0000313" key="7">
    <source>
        <dbReference type="EMBL" id="OIJ40131.1"/>
    </source>
</evidence>
<dbReference type="InterPro" id="IPR001182">
    <property type="entry name" value="FtsW/RodA"/>
</dbReference>
<feature type="transmembrane region" description="Helical" evidence="6">
    <location>
        <begin position="303"/>
        <end position="321"/>
    </location>
</feature>
<sequence length="783" mass="82473">MKSGTQRPFLGAGVAWTLLALLCAVQLLALVKAPAAWAPSAIAVTLAPGESVMLGRQELGAPRAAARQLVLRRDHDGAWLLRNAEPRQAVVLRRGDARERSSDLPLVVGQRIQAGALRLQVVAAQAGRVTLHDGEQSWDYDGAAVRRDGRPQPACPDTGLSARAVAAWNRWLPQGASLARPLSLGGLLYCGNRIAAAAIEPGDAVLLRQEDGRIALSARGAQPVLVSSGAGWIDAAQRELPLADVDAFAVGRTLFALEHDGATLRLAPSRQVALSAAPSSQLPAAVTWRWERRDHLALPAPPPLAWAAAGLVLLMGLACIAPSLRQRSMRSDLARPLAASLLASGAMLLLVTQRTVGAPGAAISLLLAWATLWLTLLYPRRASLLASSAVLLLGAGLLVQLEMGLGAADTAWLRHFQNTTALLGLGLPGALLLLSCFARGAVSRPVTERVLLAFAALALGGLLLQVCFGSETGVFDIQPFEFAKFALAALSAHCLALAAGGAPHGRRDWRFWLRMAAPVLLFMFLLAAALVRVDDYSPLVLLLVWSGAMLLAWCASHGRRAALASILVAASLLAAGGVTMRAGGELLGAFGFYPERFQVWSEPTIHPHTGQQMLQGSRAIVQGGWLGADGLLGLAGLGGAAGEALAIPAIQDDFAPSFLLHRHGLAAGLALWSLQALFLAALLRAAAGAWRCSNEAKDFRRAWIGRFQCFALCGGAAFIAGHLLLSWGTNLAMFPIMGQPMSFLSAGGSHLLFFICPLLAFGMASTQFNEESQSCRSMSNTKS</sequence>
<protein>
    <submittedName>
        <fullName evidence="7">Cell cycle family protein</fullName>
    </submittedName>
</protein>
<evidence type="ECO:0000256" key="2">
    <source>
        <dbReference type="ARBA" id="ARBA00022692"/>
    </source>
</evidence>
<evidence type="ECO:0000256" key="5">
    <source>
        <dbReference type="ARBA" id="ARBA00023136"/>
    </source>
</evidence>
<dbReference type="Proteomes" id="UP000180246">
    <property type="component" value="Unassembled WGS sequence"/>
</dbReference>
<dbReference type="GO" id="GO:0008360">
    <property type="term" value="P:regulation of cell shape"/>
    <property type="evidence" value="ECO:0007669"/>
    <property type="project" value="UniProtKB-KW"/>
</dbReference>
<feature type="transmembrane region" description="Helical" evidence="6">
    <location>
        <begin position="357"/>
        <end position="377"/>
    </location>
</feature>